<keyword evidence="3" id="KW-1185">Reference proteome</keyword>
<sequence length="138" mass="14998">MGALINAKLLVLIVLAVAAIDSNVSSAERDPAHPECNEVSDNLHKCHHIVKNDTFVKPKIPKCCEGLRTIKTKLLPKLGATKTCQCVRQCVVIHFVTLQSTTVDNPATKVNATFSKLLKICKVDLGDFLNLKAPCPPN</sequence>
<dbReference type="AlphaFoldDB" id="A0A1R3KJM4"/>
<dbReference type="Proteomes" id="UP000187203">
    <property type="component" value="Unassembled WGS sequence"/>
</dbReference>
<protein>
    <recommendedName>
        <fullName evidence="4">Bifunctional inhibitor/plant lipid transfer protein/seed storage helical domain-containing protein</fullName>
    </recommendedName>
</protein>
<organism evidence="2 3">
    <name type="scientific">Corchorus olitorius</name>
    <dbReference type="NCBI Taxonomy" id="93759"/>
    <lineage>
        <taxon>Eukaryota</taxon>
        <taxon>Viridiplantae</taxon>
        <taxon>Streptophyta</taxon>
        <taxon>Embryophyta</taxon>
        <taxon>Tracheophyta</taxon>
        <taxon>Spermatophyta</taxon>
        <taxon>Magnoliopsida</taxon>
        <taxon>eudicotyledons</taxon>
        <taxon>Gunneridae</taxon>
        <taxon>Pentapetalae</taxon>
        <taxon>rosids</taxon>
        <taxon>malvids</taxon>
        <taxon>Malvales</taxon>
        <taxon>Malvaceae</taxon>
        <taxon>Grewioideae</taxon>
        <taxon>Apeibeae</taxon>
        <taxon>Corchorus</taxon>
    </lineage>
</organism>
<name>A0A1R3KJM4_9ROSI</name>
<evidence type="ECO:0000313" key="2">
    <source>
        <dbReference type="EMBL" id="OMP07244.1"/>
    </source>
</evidence>
<dbReference type="Gene3D" id="1.10.110.10">
    <property type="entry name" value="Plant lipid-transfer and hydrophobic proteins"/>
    <property type="match status" value="1"/>
</dbReference>
<feature type="chain" id="PRO_5013226774" description="Bifunctional inhibitor/plant lipid transfer protein/seed storage helical domain-containing protein" evidence="1">
    <location>
        <begin position="27"/>
        <end position="138"/>
    </location>
</feature>
<gene>
    <name evidence="2" type="ORF">COLO4_07511</name>
</gene>
<dbReference type="InterPro" id="IPR036312">
    <property type="entry name" value="Bifun_inhib/LTP/seed_sf"/>
</dbReference>
<evidence type="ECO:0000256" key="1">
    <source>
        <dbReference type="SAM" id="SignalP"/>
    </source>
</evidence>
<reference evidence="3" key="1">
    <citation type="submission" date="2013-09" db="EMBL/GenBank/DDBJ databases">
        <title>Corchorus olitorius genome sequencing.</title>
        <authorList>
            <person name="Alam M."/>
            <person name="Haque M.S."/>
            <person name="Islam M.S."/>
            <person name="Emdad E.M."/>
            <person name="Islam M.M."/>
            <person name="Ahmed B."/>
            <person name="Halim A."/>
            <person name="Hossen Q.M.M."/>
            <person name="Hossain M.Z."/>
            <person name="Ahmed R."/>
            <person name="Khan M.M."/>
            <person name="Islam R."/>
            <person name="Rashid M.M."/>
            <person name="Khan S.A."/>
            <person name="Rahman M.S."/>
            <person name="Alam M."/>
            <person name="Yahiya A.S."/>
            <person name="Khan M.S."/>
            <person name="Azam M.S."/>
            <person name="Haque T."/>
            <person name="Lashkar M.Z.H."/>
            <person name="Akhand A.I."/>
            <person name="Morshed G."/>
            <person name="Roy S."/>
            <person name="Uddin K.S."/>
            <person name="Rabeya T."/>
            <person name="Hossain A.S."/>
            <person name="Chowdhury A."/>
            <person name="Snigdha A.R."/>
            <person name="Mortoza M.S."/>
            <person name="Matin S.A."/>
            <person name="Hoque S.M.E."/>
            <person name="Islam M.K."/>
            <person name="Roy D.K."/>
            <person name="Haider R."/>
            <person name="Moosa M.M."/>
            <person name="Elias S.M."/>
            <person name="Hasan A.M."/>
            <person name="Jahan S."/>
            <person name="Shafiuddin M."/>
            <person name="Mahmood N."/>
            <person name="Shommy N.S."/>
        </authorList>
    </citation>
    <scope>NUCLEOTIDE SEQUENCE [LARGE SCALE GENOMIC DNA]</scope>
    <source>
        <strain evidence="3">cv. O-4</strain>
    </source>
</reference>
<evidence type="ECO:0000313" key="3">
    <source>
        <dbReference type="Proteomes" id="UP000187203"/>
    </source>
</evidence>
<dbReference type="EMBL" id="AWUE01013336">
    <property type="protein sequence ID" value="OMP07244.1"/>
    <property type="molecule type" value="Genomic_DNA"/>
</dbReference>
<dbReference type="OrthoDB" id="10314733at2759"/>
<accession>A0A1R3KJM4</accession>
<proteinExistence type="predicted"/>
<feature type="signal peptide" evidence="1">
    <location>
        <begin position="1"/>
        <end position="26"/>
    </location>
</feature>
<comment type="caution">
    <text evidence="2">The sequence shown here is derived from an EMBL/GenBank/DDBJ whole genome shotgun (WGS) entry which is preliminary data.</text>
</comment>
<keyword evidence="1" id="KW-0732">Signal</keyword>
<evidence type="ECO:0008006" key="4">
    <source>
        <dbReference type="Google" id="ProtNLM"/>
    </source>
</evidence>